<dbReference type="Pfam" id="PF13456">
    <property type="entry name" value="RVT_3"/>
    <property type="match status" value="1"/>
</dbReference>
<dbReference type="InterPro" id="IPR036397">
    <property type="entry name" value="RNaseH_sf"/>
</dbReference>
<dbReference type="EMBL" id="JANJYJ010000009">
    <property type="protein sequence ID" value="KAK3189921.1"/>
    <property type="molecule type" value="Genomic_DNA"/>
</dbReference>
<sequence length="424" mass="47474">MVVEGLSSLLRKAHDLDMIRGISFGNTEVHISHLQFTDGTMLFLKPNMDYLLNAKRILRCFELASGLKINFHKYCVVRIGDKVVNGEEWAAGFKCKKGSLSITYLGLPLGARPCALSFWNSLIHCIEGCLARWKRKFLNKRGHLVLIKSVLASLPNYFLSIFKVPVGVAKTIKKLQRSFFWEDGAEKRKTHLVSWENICLSKKSGGLGVGRVLDKNKSLLAKWLWRFGREETTLWTRVICAKYGVKATSLWWDWSCNSRSSFFVRAVHSLMDSDSKSAEVIKEGILMIMGNVEARPRKCRVSEVWCPPSYGVFKFNVDGSVRGSLGMAGMGGVLRDSAGKVVCLFSIFLGIQDVNAIEIMAIGKACELISTDSNFVGRPIFIISDSKVAVSWVNNEVFGNVQHIDLIYDIRSRLKSLGNTVCNL</sequence>
<dbReference type="AlphaFoldDB" id="A0AAD9ZU56"/>
<keyword evidence="3" id="KW-1185">Reference proteome</keyword>
<reference evidence="2" key="1">
    <citation type="journal article" date="2023" name="Plant J.">
        <title>Genome sequences and population genomics provide insights into the demographic history, inbreeding, and mutation load of two 'living fossil' tree species of Dipteronia.</title>
        <authorList>
            <person name="Feng Y."/>
            <person name="Comes H.P."/>
            <person name="Chen J."/>
            <person name="Zhu S."/>
            <person name="Lu R."/>
            <person name="Zhang X."/>
            <person name="Li P."/>
            <person name="Qiu J."/>
            <person name="Olsen K.M."/>
            <person name="Qiu Y."/>
        </authorList>
    </citation>
    <scope>NUCLEOTIDE SEQUENCE</scope>
    <source>
        <strain evidence="2">NBL</strain>
    </source>
</reference>
<dbReference type="GO" id="GO:0003676">
    <property type="term" value="F:nucleic acid binding"/>
    <property type="evidence" value="ECO:0007669"/>
    <property type="project" value="InterPro"/>
</dbReference>
<dbReference type="Gene3D" id="3.30.420.10">
    <property type="entry name" value="Ribonuclease H-like superfamily/Ribonuclease H"/>
    <property type="match status" value="1"/>
</dbReference>
<evidence type="ECO:0000313" key="2">
    <source>
        <dbReference type="EMBL" id="KAK3189921.1"/>
    </source>
</evidence>
<comment type="caution">
    <text evidence="2">The sequence shown here is derived from an EMBL/GenBank/DDBJ whole genome shotgun (WGS) entry which is preliminary data.</text>
</comment>
<dbReference type="GO" id="GO:0004523">
    <property type="term" value="F:RNA-DNA hybrid ribonuclease activity"/>
    <property type="evidence" value="ECO:0007669"/>
    <property type="project" value="InterPro"/>
</dbReference>
<feature type="domain" description="RNase H type-1" evidence="1">
    <location>
        <begin position="316"/>
        <end position="417"/>
    </location>
</feature>
<evidence type="ECO:0000313" key="3">
    <source>
        <dbReference type="Proteomes" id="UP001281410"/>
    </source>
</evidence>
<evidence type="ECO:0000259" key="1">
    <source>
        <dbReference type="Pfam" id="PF13456"/>
    </source>
</evidence>
<dbReference type="InterPro" id="IPR044730">
    <property type="entry name" value="RNase_H-like_dom_plant"/>
</dbReference>
<dbReference type="PANTHER" id="PTHR33116">
    <property type="entry name" value="REVERSE TRANSCRIPTASE ZINC-BINDING DOMAIN-CONTAINING PROTEIN-RELATED-RELATED"/>
    <property type="match status" value="1"/>
</dbReference>
<dbReference type="SUPFAM" id="SSF53098">
    <property type="entry name" value="Ribonuclease H-like"/>
    <property type="match status" value="1"/>
</dbReference>
<dbReference type="InterPro" id="IPR002156">
    <property type="entry name" value="RNaseH_domain"/>
</dbReference>
<dbReference type="InterPro" id="IPR012337">
    <property type="entry name" value="RNaseH-like_sf"/>
</dbReference>
<organism evidence="2 3">
    <name type="scientific">Dipteronia sinensis</name>
    <dbReference type="NCBI Taxonomy" id="43782"/>
    <lineage>
        <taxon>Eukaryota</taxon>
        <taxon>Viridiplantae</taxon>
        <taxon>Streptophyta</taxon>
        <taxon>Embryophyta</taxon>
        <taxon>Tracheophyta</taxon>
        <taxon>Spermatophyta</taxon>
        <taxon>Magnoliopsida</taxon>
        <taxon>eudicotyledons</taxon>
        <taxon>Gunneridae</taxon>
        <taxon>Pentapetalae</taxon>
        <taxon>rosids</taxon>
        <taxon>malvids</taxon>
        <taxon>Sapindales</taxon>
        <taxon>Sapindaceae</taxon>
        <taxon>Hippocastanoideae</taxon>
        <taxon>Acereae</taxon>
        <taxon>Dipteronia</taxon>
    </lineage>
</organism>
<name>A0AAD9ZU56_9ROSI</name>
<proteinExistence type="predicted"/>
<protein>
    <recommendedName>
        <fullName evidence="1">RNase H type-1 domain-containing protein</fullName>
    </recommendedName>
</protein>
<gene>
    <name evidence="2" type="ORF">Dsin_029482</name>
</gene>
<accession>A0AAD9ZU56</accession>
<dbReference type="PANTHER" id="PTHR33116:SF75">
    <property type="entry name" value="RIBONUCLEASE H PROTEIN"/>
    <property type="match status" value="1"/>
</dbReference>
<dbReference type="Proteomes" id="UP001281410">
    <property type="component" value="Unassembled WGS sequence"/>
</dbReference>
<dbReference type="CDD" id="cd06222">
    <property type="entry name" value="RNase_H_like"/>
    <property type="match status" value="1"/>
</dbReference>